<dbReference type="OrthoDB" id="1263388at2"/>
<evidence type="ECO:0000313" key="8">
    <source>
        <dbReference type="Proteomes" id="UP000269375"/>
    </source>
</evidence>
<dbReference type="AlphaFoldDB" id="A0A3N0W769"/>
<dbReference type="InterPro" id="IPR036640">
    <property type="entry name" value="ABC1_TM_sf"/>
</dbReference>
<dbReference type="EMBL" id="RJTX01000001">
    <property type="protein sequence ID" value="ROH99978.1"/>
    <property type="molecule type" value="Genomic_DNA"/>
</dbReference>
<dbReference type="Proteomes" id="UP000269375">
    <property type="component" value="Unassembled WGS sequence"/>
</dbReference>
<dbReference type="Proteomes" id="UP000295709">
    <property type="component" value="Unassembled WGS sequence"/>
</dbReference>
<gene>
    <name evidence="7" type="ORF">BCF50_0862</name>
    <name evidence="6" type="ORF">EGI05_03560</name>
</gene>
<evidence type="ECO:0000256" key="5">
    <source>
        <dbReference type="SAM" id="Phobius"/>
    </source>
</evidence>
<evidence type="ECO:0000256" key="3">
    <source>
        <dbReference type="ARBA" id="ARBA00022989"/>
    </source>
</evidence>
<accession>A0A3N0W769</accession>
<keyword evidence="3 5" id="KW-1133">Transmembrane helix</keyword>
<comment type="subcellular location">
    <subcellularLocation>
        <location evidence="1">Cell membrane</location>
        <topology evidence="1">Multi-pass membrane protein</topology>
    </subcellularLocation>
</comment>
<organism evidence="6 8">
    <name type="scientific">Chryseobacterium daecheongense</name>
    <dbReference type="NCBI Taxonomy" id="192389"/>
    <lineage>
        <taxon>Bacteria</taxon>
        <taxon>Pseudomonadati</taxon>
        <taxon>Bacteroidota</taxon>
        <taxon>Flavobacteriia</taxon>
        <taxon>Flavobacteriales</taxon>
        <taxon>Weeksellaceae</taxon>
        <taxon>Chryseobacterium group</taxon>
        <taxon>Chryseobacterium</taxon>
    </lineage>
</organism>
<dbReference type="GO" id="GO:0005524">
    <property type="term" value="F:ATP binding"/>
    <property type="evidence" value="ECO:0007669"/>
    <property type="project" value="InterPro"/>
</dbReference>
<feature type="transmembrane region" description="Helical" evidence="5">
    <location>
        <begin position="61"/>
        <end position="83"/>
    </location>
</feature>
<evidence type="ECO:0000313" key="9">
    <source>
        <dbReference type="Proteomes" id="UP000295709"/>
    </source>
</evidence>
<dbReference type="GO" id="GO:0005886">
    <property type="term" value="C:plasma membrane"/>
    <property type="evidence" value="ECO:0007669"/>
    <property type="project" value="UniProtKB-SubCell"/>
</dbReference>
<evidence type="ECO:0000256" key="4">
    <source>
        <dbReference type="ARBA" id="ARBA00023136"/>
    </source>
</evidence>
<sequence>MNNQLREEICGKYKSYLAKNYNEKYIYRLIIQEGYNQQDVDEAMKDIYADKQKILKKKNKYRSIISIILYIAGTIVISLGIVLVVLGGIKIGIALIFFAVIIWINANR</sequence>
<dbReference type="RefSeq" id="WP_123261683.1">
    <property type="nucleotide sequence ID" value="NZ_RJTX01000001.1"/>
</dbReference>
<keyword evidence="2 5" id="KW-0812">Transmembrane</keyword>
<name>A0A3N0W769_9FLAO</name>
<feature type="transmembrane region" description="Helical" evidence="5">
    <location>
        <begin position="89"/>
        <end position="106"/>
    </location>
</feature>
<comment type="caution">
    <text evidence="6">The sequence shown here is derived from an EMBL/GenBank/DDBJ whole genome shotgun (WGS) entry which is preliminary data.</text>
</comment>
<evidence type="ECO:0000256" key="1">
    <source>
        <dbReference type="ARBA" id="ARBA00004651"/>
    </source>
</evidence>
<dbReference type="EMBL" id="SOQW01000001">
    <property type="protein sequence ID" value="TDX95086.1"/>
    <property type="molecule type" value="Genomic_DNA"/>
</dbReference>
<protein>
    <submittedName>
        <fullName evidence="6">Uncharacterized protein</fullName>
    </submittedName>
</protein>
<evidence type="ECO:0000256" key="2">
    <source>
        <dbReference type="ARBA" id="ARBA00022692"/>
    </source>
</evidence>
<proteinExistence type="predicted"/>
<evidence type="ECO:0000313" key="7">
    <source>
        <dbReference type="EMBL" id="TDX95086.1"/>
    </source>
</evidence>
<dbReference type="SUPFAM" id="SSF90123">
    <property type="entry name" value="ABC transporter transmembrane region"/>
    <property type="match status" value="1"/>
</dbReference>
<keyword evidence="4 5" id="KW-0472">Membrane</keyword>
<keyword evidence="9" id="KW-1185">Reference proteome</keyword>
<reference evidence="8" key="1">
    <citation type="submission" date="2018-11" db="EMBL/GenBank/DDBJ databases">
        <title>Proposal to divide the Flavobacteriaceae and reorganize its genera based on Amino Acid Identity values calculated from whole genome sequences.</title>
        <authorList>
            <person name="Nicholson A.C."/>
            <person name="Gulvik C.A."/>
            <person name="Whitney A.M."/>
            <person name="Humrighouse B.W."/>
            <person name="Bell M."/>
            <person name="Holmes B."/>
            <person name="Steigerwalt A."/>
            <person name="Villarma A."/>
            <person name="Sheth M."/>
            <person name="Batra D."/>
            <person name="Pryor J."/>
            <person name="Bernardet J.-F."/>
            <person name="Hugo C."/>
            <person name="Kampfer P."/>
            <person name="Newman J."/>
            <person name="Mcquiston J.R."/>
        </authorList>
    </citation>
    <scope>NUCLEOTIDE SEQUENCE [LARGE SCALE GENOMIC DNA]</scope>
    <source>
        <strain evidence="8">DSM 15235</strain>
    </source>
</reference>
<evidence type="ECO:0000313" key="6">
    <source>
        <dbReference type="EMBL" id="ROH99978.1"/>
    </source>
</evidence>
<reference evidence="7 9" key="2">
    <citation type="submission" date="2019-03" db="EMBL/GenBank/DDBJ databases">
        <title>Genomic Encyclopedia of Archaeal and Bacterial Type Strains, Phase II (KMG-II): from individual species to whole genera.</title>
        <authorList>
            <person name="Goeker M."/>
        </authorList>
    </citation>
    <scope>NUCLEOTIDE SEQUENCE [LARGE SCALE GENOMIC DNA]</scope>
    <source>
        <strain evidence="7 9">DSM 15235</strain>
    </source>
</reference>